<organism evidence="1 2">
    <name type="scientific">Piloderma croceum (strain F 1598)</name>
    <dbReference type="NCBI Taxonomy" id="765440"/>
    <lineage>
        <taxon>Eukaryota</taxon>
        <taxon>Fungi</taxon>
        <taxon>Dikarya</taxon>
        <taxon>Basidiomycota</taxon>
        <taxon>Agaricomycotina</taxon>
        <taxon>Agaricomycetes</taxon>
        <taxon>Agaricomycetidae</taxon>
        <taxon>Atheliales</taxon>
        <taxon>Atheliaceae</taxon>
        <taxon>Piloderma</taxon>
    </lineage>
</organism>
<dbReference type="EMBL" id="KN832981">
    <property type="protein sequence ID" value="KIM86583.1"/>
    <property type="molecule type" value="Genomic_DNA"/>
</dbReference>
<sequence length="73" mass="8585">MGRMTGYEAVNGCRVDDSRRPRVATEMTGVTSVKFYYIELNRRSRHVLIIDADCEEKSNSKSWYFTRFNPFPK</sequence>
<reference evidence="2" key="2">
    <citation type="submission" date="2015-01" db="EMBL/GenBank/DDBJ databases">
        <title>Evolutionary Origins and Diversification of the Mycorrhizal Mutualists.</title>
        <authorList>
            <consortium name="DOE Joint Genome Institute"/>
            <consortium name="Mycorrhizal Genomics Consortium"/>
            <person name="Kohler A."/>
            <person name="Kuo A."/>
            <person name="Nagy L.G."/>
            <person name="Floudas D."/>
            <person name="Copeland A."/>
            <person name="Barry K.W."/>
            <person name="Cichocki N."/>
            <person name="Veneault-Fourrey C."/>
            <person name="LaButti K."/>
            <person name="Lindquist E.A."/>
            <person name="Lipzen A."/>
            <person name="Lundell T."/>
            <person name="Morin E."/>
            <person name="Murat C."/>
            <person name="Riley R."/>
            <person name="Ohm R."/>
            <person name="Sun H."/>
            <person name="Tunlid A."/>
            <person name="Henrissat B."/>
            <person name="Grigoriev I.V."/>
            <person name="Hibbett D.S."/>
            <person name="Martin F."/>
        </authorList>
    </citation>
    <scope>NUCLEOTIDE SEQUENCE [LARGE SCALE GENOMIC DNA]</scope>
    <source>
        <strain evidence="2">F 1598</strain>
    </source>
</reference>
<reference evidence="1 2" key="1">
    <citation type="submission" date="2014-04" db="EMBL/GenBank/DDBJ databases">
        <authorList>
            <consortium name="DOE Joint Genome Institute"/>
            <person name="Kuo A."/>
            <person name="Tarkka M."/>
            <person name="Buscot F."/>
            <person name="Kohler A."/>
            <person name="Nagy L.G."/>
            <person name="Floudas D."/>
            <person name="Copeland A."/>
            <person name="Barry K.W."/>
            <person name="Cichocki N."/>
            <person name="Veneault-Fourrey C."/>
            <person name="LaButti K."/>
            <person name="Lindquist E.A."/>
            <person name="Lipzen A."/>
            <person name="Lundell T."/>
            <person name="Morin E."/>
            <person name="Murat C."/>
            <person name="Sun H."/>
            <person name="Tunlid A."/>
            <person name="Henrissat B."/>
            <person name="Grigoriev I.V."/>
            <person name="Hibbett D.S."/>
            <person name="Martin F."/>
            <person name="Nordberg H.P."/>
            <person name="Cantor M.N."/>
            <person name="Hua S.X."/>
        </authorList>
    </citation>
    <scope>NUCLEOTIDE SEQUENCE [LARGE SCALE GENOMIC DNA]</scope>
    <source>
        <strain evidence="1 2">F 1598</strain>
    </source>
</reference>
<gene>
    <name evidence="1" type="ORF">PILCRDRAFT_308812</name>
</gene>
<protein>
    <submittedName>
        <fullName evidence="1">Uncharacterized protein</fullName>
    </submittedName>
</protein>
<proteinExistence type="predicted"/>
<evidence type="ECO:0000313" key="1">
    <source>
        <dbReference type="EMBL" id="KIM86583.1"/>
    </source>
</evidence>
<dbReference type="HOGENOM" id="CLU_2705691_0_0_1"/>
<dbReference type="InParanoid" id="A0A0C3BJQ0"/>
<evidence type="ECO:0000313" key="2">
    <source>
        <dbReference type="Proteomes" id="UP000054166"/>
    </source>
</evidence>
<dbReference type="Proteomes" id="UP000054166">
    <property type="component" value="Unassembled WGS sequence"/>
</dbReference>
<dbReference type="AlphaFoldDB" id="A0A0C3BJQ0"/>
<keyword evidence="2" id="KW-1185">Reference proteome</keyword>
<name>A0A0C3BJQ0_PILCF</name>
<accession>A0A0C3BJQ0</accession>